<evidence type="ECO:0000256" key="3">
    <source>
        <dbReference type="ARBA" id="ARBA00022475"/>
    </source>
</evidence>
<dbReference type="InterPro" id="IPR020846">
    <property type="entry name" value="MFS_dom"/>
</dbReference>
<keyword evidence="5 7" id="KW-1133">Transmembrane helix</keyword>
<feature type="transmembrane region" description="Helical" evidence="7">
    <location>
        <begin position="168"/>
        <end position="191"/>
    </location>
</feature>
<keyword evidence="3" id="KW-1003">Cell membrane</keyword>
<evidence type="ECO:0000256" key="6">
    <source>
        <dbReference type="ARBA" id="ARBA00023136"/>
    </source>
</evidence>
<keyword evidence="6 7" id="KW-0472">Membrane</keyword>
<feature type="transmembrane region" description="Helical" evidence="7">
    <location>
        <begin position="68"/>
        <end position="91"/>
    </location>
</feature>
<feature type="transmembrane region" description="Helical" evidence="7">
    <location>
        <begin position="384"/>
        <end position="409"/>
    </location>
</feature>
<evidence type="ECO:0000313" key="10">
    <source>
        <dbReference type="Proteomes" id="UP000470404"/>
    </source>
</evidence>
<dbReference type="RefSeq" id="WP_095213663.1">
    <property type="nucleotide sequence ID" value="NZ_JAAGNC010000189.1"/>
</dbReference>
<keyword evidence="10" id="KW-1185">Reference proteome</keyword>
<feature type="domain" description="Major facilitator superfamily (MFS) profile" evidence="8">
    <location>
        <begin position="30"/>
        <end position="439"/>
    </location>
</feature>
<dbReference type="SUPFAM" id="SSF103473">
    <property type="entry name" value="MFS general substrate transporter"/>
    <property type="match status" value="1"/>
</dbReference>
<reference evidence="9 10" key="1">
    <citation type="submission" date="2020-01" db="EMBL/GenBank/DDBJ databases">
        <title>Insect and environment-associated Actinomycetes.</title>
        <authorList>
            <person name="Currrie C."/>
            <person name="Chevrette M."/>
            <person name="Carlson C."/>
            <person name="Stubbendieck R."/>
            <person name="Wendt-Pienkowski E."/>
        </authorList>
    </citation>
    <scope>NUCLEOTIDE SEQUENCE [LARGE SCALE GENOMIC DNA]</scope>
    <source>
        <strain evidence="9 10">SID8386</strain>
    </source>
</reference>
<keyword evidence="2" id="KW-0813">Transport</keyword>
<gene>
    <name evidence="9" type="ORF">G3I59_37475</name>
</gene>
<evidence type="ECO:0000256" key="5">
    <source>
        <dbReference type="ARBA" id="ARBA00022989"/>
    </source>
</evidence>
<evidence type="ECO:0000313" key="9">
    <source>
        <dbReference type="EMBL" id="NEC61139.1"/>
    </source>
</evidence>
<feature type="transmembrane region" description="Helical" evidence="7">
    <location>
        <begin position="261"/>
        <end position="281"/>
    </location>
</feature>
<dbReference type="Pfam" id="PF07690">
    <property type="entry name" value="MFS_1"/>
    <property type="match status" value="1"/>
</dbReference>
<dbReference type="EMBL" id="JAAGNC010000189">
    <property type="protein sequence ID" value="NEC61139.1"/>
    <property type="molecule type" value="Genomic_DNA"/>
</dbReference>
<feature type="transmembrane region" description="Helical" evidence="7">
    <location>
        <begin position="415"/>
        <end position="434"/>
    </location>
</feature>
<evidence type="ECO:0000256" key="2">
    <source>
        <dbReference type="ARBA" id="ARBA00022448"/>
    </source>
</evidence>
<dbReference type="PROSITE" id="PS50850">
    <property type="entry name" value="MFS"/>
    <property type="match status" value="1"/>
</dbReference>
<feature type="transmembrane region" description="Helical" evidence="7">
    <location>
        <begin position="293"/>
        <end position="315"/>
    </location>
</feature>
<evidence type="ECO:0000259" key="8">
    <source>
        <dbReference type="PROSITE" id="PS50850"/>
    </source>
</evidence>
<dbReference type="InterPro" id="IPR005829">
    <property type="entry name" value="Sugar_transporter_CS"/>
</dbReference>
<feature type="transmembrane region" description="Helical" evidence="7">
    <location>
        <begin position="30"/>
        <end position="56"/>
    </location>
</feature>
<dbReference type="Gene3D" id="1.20.1250.20">
    <property type="entry name" value="MFS general substrate transporter like domains"/>
    <property type="match status" value="2"/>
</dbReference>
<protein>
    <submittedName>
        <fullName evidence="9">MHS family MFS transporter</fullName>
    </submittedName>
</protein>
<dbReference type="CDD" id="cd17369">
    <property type="entry name" value="MFS_ShiA_like"/>
    <property type="match status" value="1"/>
</dbReference>
<evidence type="ECO:0000256" key="1">
    <source>
        <dbReference type="ARBA" id="ARBA00004651"/>
    </source>
</evidence>
<feature type="transmembrane region" description="Helical" evidence="7">
    <location>
        <begin position="127"/>
        <end position="147"/>
    </location>
</feature>
<dbReference type="PANTHER" id="PTHR43045">
    <property type="entry name" value="SHIKIMATE TRANSPORTER"/>
    <property type="match status" value="1"/>
</dbReference>
<dbReference type="PANTHER" id="PTHR43045:SF2">
    <property type="entry name" value="INNER MEMBRANE METABOLITE TRANSPORT PROTEIN YHJE"/>
    <property type="match status" value="1"/>
</dbReference>
<accession>A0ABX0C3G3</accession>
<feature type="transmembrane region" description="Helical" evidence="7">
    <location>
        <begin position="347"/>
        <end position="372"/>
    </location>
</feature>
<dbReference type="Proteomes" id="UP000470404">
    <property type="component" value="Unassembled WGS sequence"/>
</dbReference>
<comment type="subcellular location">
    <subcellularLocation>
        <location evidence="1">Cell membrane</location>
        <topology evidence="1">Multi-pass membrane protein</topology>
    </subcellularLocation>
</comment>
<dbReference type="InterPro" id="IPR011701">
    <property type="entry name" value="MFS"/>
</dbReference>
<feature type="transmembrane region" description="Helical" evidence="7">
    <location>
        <begin position="203"/>
        <end position="222"/>
    </location>
</feature>
<name>A0ABX0C3G3_9PSEU</name>
<evidence type="ECO:0000256" key="4">
    <source>
        <dbReference type="ARBA" id="ARBA00022692"/>
    </source>
</evidence>
<organism evidence="9 10">
    <name type="scientific">Amycolatopsis rubida</name>
    <dbReference type="NCBI Taxonomy" id="112413"/>
    <lineage>
        <taxon>Bacteria</taxon>
        <taxon>Bacillati</taxon>
        <taxon>Actinomycetota</taxon>
        <taxon>Actinomycetes</taxon>
        <taxon>Pseudonocardiales</taxon>
        <taxon>Pseudonocardiaceae</taxon>
        <taxon>Amycolatopsis</taxon>
    </lineage>
</organism>
<evidence type="ECO:0000256" key="7">
    <source>
        <dbReference type="SAM" id="Phobius"/>
    </source>
</evidence>
<sequence length="451" mass="46599">MSISEGRDIAERAAPEVGSPADGGRSFRRLAFASLVGSVIEGYDFGLYGVAAALVFPKVFFPSLGSAAATVASLGTLGVAFVARPLGAILFGHLGDRIGRRATLIATVLGIGLGTAFMGLIPPAASIGVAAPILIILLRAVQGLALGGEWQGAALLVTEQAPRNRRGFYAMFPQLGASIPIALSALTLLIVSSAVDPDTFIAWGWRVPFLASAPLVAVALYIRLKVEETDAFVADRNRGKAASVPLFEAFKEQPGTILRSAGVALTTLTLVYVAQSFVANYGVTHVGLSRNEVLVATMVSGFFYAGFTCLSAVLSDRMSRRVLIGGSHLVAVVWALLLFPLLNTGSFAAYIVGLCGSMAIAGLAYGGVAVFLPEQFPTRYRYTASGVAYQITGLLGGGLAPVLAPVVLASSGSAALGYLLAGISVVAAACTFSLKDKGKDSMDWSDARSGS</sequence>
<dbReference type="PROSITE" id="PS00217">
    <property type="entry name" value="SUGAR_TRANSPORT_2"/>
    <property type="match status" value="1"/>
</dbReference>
<feature type="transmembrane region" description="Helical" evidence="7">
    <location>
        <begin position="103"/>
        <end position="121"/>
    </location>
</feature>
<keyword evidence="4 7" id="KW-0812">Transmembrane</keyword>
<proteinExistence type="predicted"/>
<comment type="caution">
    <text evidence="9">The sequence shown here is derived from an EMBL/GenBank/DDBJ whole genome shotgun (WGS) entry which is preliminary data.</text>
</comment>
<feature type="transmembrane region" description="Helical" evidence="7">
    <location>
        <begin position="322"/>
        <end position="341"/>
    </location>
</feature>
<dbReference type="InterPro" id="IPR036259">
    <property type="entry name" value="MFS_trans_sf"/>
</dbReference>